<comment type="similarity">
    <text evidence="1">Belongs to the LysR transcriptional regulatory family.</text>
</comment>
<dbReference type="GO" id="GO:0003677">
    <property type="term" value="F:DNA binding"/>
    <property type="evidence" value="ECO:0007669"/>
    <property type="project" value="UniProtKB-KW"/>
</dbReference>
<dbReference type="InterPro" id="IPR036390">
    <property type="entry name" value="WH_DNA-bd_sf"/>
</dbReference>
<dbReference type="PANTHER" id="PTHR30419">
    <property type="entry name" value="HTH-TYPE TRANSCRIPTIONAL REGULATOR YBHD"/>
    <property type="match status" value="1"/>
</dbReference>
<evidence type="ECO:0000313" key="6">
    <source>
        <dbReference type="EMBL" id="TDR81985.1"/>
    </source>
</evidence>
<accession>A0A4R7BDD9</accession>
<dbReference type="Pfam" id="PF03466">
    <property type="entry name" value="LysR_substrate"/>
    <property type="match status" value="1"/>
</dbReference>
<organism evidence="6 7">
    <name type="scientific">Paludibacterium purpuratum</name>
    <dbReference type="NCBI Taxonomy" id="1144873"/>
    <lineage>
        <taxon>Bacteria</taxon>
        <taxon>Pseudomonadati</taxon>
        <taxon>Pseudomonadota</taxon>
        <taxon>Betaproteobacteria</taxon>
        <taxon>Neisseriales</taxon>
        <taxon>Chromobacteriaceae</taxon>
        <taxon>Paludibacterium</taxon>
    </lineage>
</organism>
<dbReference type="Pfam" id="PF00126">
    <property type="entry name" value="HTH_1"/>
    <property type="match status" value="1"/>
</dbReference>
<feature type="domain" description="HTH lysR-type" evidence="5">
    <location>
        <begin position="3"/>
        <end position="60"/>
    </location>
</feature>
<dbReference type="GO" id="GO:0005829">
    <property type="term" value="C:cytosol"/>
    <property type="evidence" value="ECO:0007669"/>
    <property type="project" value="TreeGrafter"/>
</dbReference>
<evidence type="ECO:0000259" key="5">
    <source>
        <dbReference type="PROSITE" id="PS50931"/>
    </source>
</evidence>
<dbReference type="RefSeq" id="WP_133678422.1">
    <property type="nucleotide sequence ID" value="NZ_SNZP01000002.1"/>
</dbReference>
<dbReference type="PANTHER" id="PTHR30419:SF30">
    <property type="entry name" value="LYSR FAMILY TRANSCRIPTIONAL REGULATOR"/>
    <property type="match status" value="1"/>
</dbReference>
<evidence type="ECO:0000256" key="3">
    <source>
        <dbReference type="ARBA" id="ARBA00023125"/>
    </source>
</evidence>
<dbReference type="SUPFAM" id="SSF46785">
    <property type="entry name" value="Winged helix' DNA-binding domain"/>
    <property type="match status" value="1"/>
</dbReference>
<evidence type="ECO:0000313" key="7">
    <source>
        <dbReference type="Proteomes" id="UP000295611"/>
    </source>
</evidence>
<reference evidence="6 7" key="1">
    <citation type="submission" date="2019-03" db="EMBL/GenBank/DDBJ databases">
        <title>Genomic Encyclopedia of Type Strains, Phase III (KMG-III): the genomes of soil and plant-associated and newly described type strains.</title>
        <authorList>
            <person name="Whitman W."/>
        </authorList>
    </citation>
    <scope>NUCLEOTIDE SEQUENCE [LARGE SCALE GENOMIC DNA]</scope>
    <source>
        <strain evidence="6 7">CECT 8976</strain>
    </source>
</reference>
<keyword evidence="2" id="KW-0805">Transcription regulation</keyword>
<dbReference type="PROSITE" id="PS50931">
    <property type="entry name" value="HTH_LYSR"/>
    <property type="match status" value="1"/>
</dbReference>
<gene>
    <name evidence="6" type="ORF">DFP86_10297</name>
</gene>
<dbReference type="Gene3D" id="3.40.190.290">
    <property type="match status" value="1"/>
</dbReference>
<keyword evidence="3" id="KW-0238">DNA-binding</keyword>
<sequence length="311" mass="34239">MNISLRQLRAFVAVARSGSFTQAAESLFVTQSALSGLIKELEGVLGLRLFDRTTRRIQLSDVGHSLFPRVDKILHELDGVLEEASSLRTLKTGSVSIAAPQLMAATFLPEVIAAFGRRHPGVRVRLLDCVVENIMTPVFSGEVDFAIGPERKLNSDIHAEMLFELPFMAVCPTDHPLAAANEVRWAELLAQPFISLSGEFTQRLSGELPAAFRDRTLEPGIEVTFMPTALSMVSAGLGVTACMPYAAAMVRHYNLSMRPLIEPRVTRRFFIYTRKERALSPAAQQLRAMLLDFLHSPVPPTVNPPSMRSVG</sequence>
<dbReference type="InterPro" id="IPR050950">
    <property type="entry name" value="HTH-type_LysR_regulators"/>
</dbReference>
<dbReference type="InterPro" id="IPR036388">
    <property type="entry name" value="WH-like_DNA-bd_sf"/>
</dbReference>
<proteinExistence type="inferred from homology"/>
<dbReference type="CDD" id="cd08440">
    <property type="entry name" value="PBP2_LTTR_like_4"/>
    <property type="match status" value="1"/>
</dbReference>
<comment type="caution">
    <text evidence="6">The sequence shown here is derived from an EMBL/GenBank/DDBJ whole genome shotgun (WGS) entry which is preliminary data.</text>
</comment>
<dbReference type="InterPro" id="IPR000847">
    <property type="entry name" value="LysR_HTH_N"/>
</dbReference>
<dbReference type="EMBL" id="SNZP01000002">
    <property type="protein sequence ID" value="TDR81985.1"/>
    <property type="molecule type" value="Genomic_DNA"/>
</dbReference>
<dbReference type="SUPFAM" id="SSF53850">
    <property type="entry name" value="Periplasmic binding protein-like II"/>
    <property type="match status" value="1"/>
</dbReference>
<dbReference type="AlphaFoldDB" id="A0A4R7BDD9"/>
<dbReference type="InterPro" id="IPR005119">
    <property type="entry name" value="LysR_subst-bd"/>
</dbReference>
<evidence type="ECO:0000256" key="1">
    <source>
        <dbReference type="ARBA" id="ARBA00009437"/>
    </source>
</evidence>
<dbReference type="FunFam" id="1.10.10.10:FF:000001">
    <property type="entry name" value="LysR family transcriptional regulator"/>
    <property type="match status" value="1"/>
</dbReference>
<evidence type="ECO:0000256" key="4">
    <source>
        <dbReference type="ARBA" id="ARBA00023163"/>
    </source>
</evidence>
<protein>
    <submittedName>
        <fullName evidence="6">LysR family transcriptional regulator</fullName>
    </submittedName>
</protein>
<dbReference type="OrthoDB" id="8675247at2"/>
<dbReference type="Proteomes" id="UP000295611">
    <property type="component" value="Unassembled WGS sequence"/>
</dbReference>
<dbReference type="Gene3D" id="1.10.10.10">
    <property type="entry name" value="Winged helix-like DNA-binding domain superfamily/Winged helix DNA-binding domain"/>
    <property type="match status" value="1"/>
</dbReference>
<keyword evidence="4" id="KW-0804">Transcription</keyword>
<evidence type="ECO:0000256" key="2">
    <source>
        <dbReference type="ARBA" id="ARBA00023015"/>
    </source>
</evidence>
<keyword evidence="7" id="KW-1185">Reference proteome</keyword>
<dbReference type="GO" id="GO:0003700">
    <property type="term" value="F:DNA-binding transcription factor activity"/>
    <property type="evidence" value="ECO:0007669"/>
    <property type="project" value="InterPro"/>
</dbReference>
<dbReference type="PRINTS" id="PR00039">
    <property type="entry name" value="HTHLYSR"/>
</dbReference>
<name>A0A4R7BDD9_9NEIS</name>